<name>K3WZY3_GLOUD</name>
<evidence type="ECO:0000256" key="1">
    <source>
        <dbReference type="ARBA" id="ARBA00009431"/>
    </source>
</evidence>
<dbReference type="EnsemblProtists" id="PYU1_T010532">
    <property type="protein sequence ID" value="PYU1_T010532"/>
    <property type="gene ID" value="PYU1_G010510"/>
</dbReference>
<evidence type="ECO:0000256" key="3">
    <source>
        <dbReference type="SAM" id="Phobius"/>
    </source>
</evidence>
<dbReference type="EC" id="3.4.16.-" evidence="2"/>
<dbReference type="GO" id="GO:0004185">
    <property type="term" value="F:serine-type carboxypeptidase activity"/>
    <property type="evidence" value="ECO:0007669"/>
    <property type="project" value="UniProtKB-UniRule"/>
</dbReference>
<dbReference type="HOGENOM" id="CLU_008523_13_3_1"/>
<keyword evidence="3" id="KW-1133">Transmembrane helix</keyword>
<dbReference type="PANTHER" id="PTHR11802">
    <property type="entry name" value="SERINE PROTEASE FAMILY S10 SERINE CARBOXYPEPTIDASE"/>
    <property type="match status" value="1"/>
</dbReference>
<evidence type="ECO:0000313" key="4">
    <source>
        <dbReference type="EnsemblProtists" id="PYU1_T010532"/>
    </source>
</evidence>
<reference evidence="4" key="3">
    <citation type="submission" date="2015-02" db="UniProtKB">
        <authorList>
            <consortium name="EnsemblProtists"/>
        </authorList>
    </citation>
    <scope>IDENTIFICATION</scope>
    <source>
        <strain evidence="4">DAOM BR144</strain>
    </source>
</reference>
<reference evidence="5" key="1">
    <citation type="journal article" date="2010" name="Genome Biol.">
        <title>Genome sequence of the necrotrophic plant pathogen Pythium ultimum reveals original pathogenicity mechanisms and effector repertoire.</title>
        <authorList>
            <person name="Levesque C.A."/>
            <person name="Brouwer H."/>
            <person name="Cano L."/>
            <person name="Hamilton J.P."/>
            <person name="Holt C."/>
            <person name="Huitema E."/>
            <person name="Raffaele S."/>
            <person name="Robideau G.P."/>
            <person name="Thines M."/>
            <person name="Win J."/>
            <person name="Zerillo M.M."/>
            <person name="Beakes G.W."/>
            <person name="Boore J.L."/>
            <person name="Busam D."/>
            <person name="Dumas B."/>
            <person name="Ferriera S."/>
            <person name="Fuerstenberg S.I."/>
            <person name="Gachon C.M."/>
            <person name="Gaulin E."/>
            <person name="Govers F."/>
            <person name="Grenville-Briggs L."/>
            <person name="Horner N."/>
            <person name="Hostetler J."/>
            <person name="Jiang R.H."/>
            <person name="Johnson J."/>
            <person name="Krajaejun T."/>
            <person name="Lin H."/>
            <person name="Meijer H.J."/>
            <person name="Moore B."/>
            <person name="Morris P."/>
            <person name="Phuntmart V."/>
            <person name="Puiu D."/>
            <person name="Shetty J."/>
            <person name="Stajich J.E."/>
            <person name="Tripathy S."/>
            <person name="Wawra S."/>
            <person name="van West P."/>
            <person name="Whitty B.R."/>
            <person name="Coutinho P.M."/>
            <person name="Henrissat B."/>
            <person name="Martin F."/>
            <person name="Thomas P.D."/>
            <person name="Tyler B.M."/>
            <person name="De Vries R.P."/>
            <person name="Kamoun S."/>
            <person name="Yandell M."/>
            <person name="Tisserat N."/>
            <person name="Buell C.R."/>
        </authorList>
    </citation>
    <scope>NUCLEOTIDE SEQUENCE</scope>
    <source>
        <strain evidence="5">DAOM:BR144</strain>
    </source>
</reference>
<dbReference type="VEuPathDB" id="FungiDB:PYU1_G010510"/>
<dbReference type="SUPFAM" id="SSF53474">
    <property type="entry name" value="alpha/beta-Hydrolases"/>
    <property type="match status" value="1"/>
</dbReference>
<dbReference type="InterPro" id="IPR001563">
    <property type="entry name" value="Peptidase_S10"/>
</dbReference>
<dbReference type="InterPro" id="IPR018202">
    <property type="entry name" value="Ser_caboxypep_ser_AS"/>
</dbReference>
<dbReference type="EMBL" id="GL376596">
    <property type="status" value="NOT_ANNOTATED_CDS"/>
    <property type="molecule type" value="Genomic_DNA"/>
</dbReference>
<comment type="similarity">
    <text evidence="1 2">Belongs to the peptidase S10 family.</text>
</comment>
<feature type="signal peptide" evidence="2">
    <location>
        <begin position="1"/>
        <end position="23"/>
    </location>
</feature>
<keyword evidence="3" id="KW-0472">Membrane</keyword>
<sequence length="567" mass="62633">MKGFTRAVAALSVALALVSSVSASHRHDKSKELRNAHQIIDLPGLKAKAIEFDQFAGHLELETKEKLFYWYTESQTDPASDPIVLWLNGGPGCSSINGFFTENGPFVVQPDLSLKVNPYGWNRKANIVWVDSPAGVGFSTPLQNAEYYNDDVVADRLHQFVGTFFQKYPELQRRDFYITGESYGGMYIPYLVDRIVNAPIANVTLKGFAIGNPLTDNTIDGNAYLDYYLSHALISRSNYAKAQQDCEHNVAQCMFTPVNCTEKCQTAVDEAFAASDKKEFNHYYIYGDACLLKNSQAAALHYRDDRKPAVVTHRGVIGPCASSYTDSYLNQPDVQLALHVEGSPVQWVDCQPFISKYFTKSLSSLPKYRNILGKGLKALIYSGDADSVVNFIGTERWITQDGLNLTEVGPWRSWLGPDKQIAGYVQDFDGLTFKTIKGAGHMVPAVRPLHGLNLFECYVYGADTCATFKYPSDPYETEAGDFDSEDDNDDDDANKVEDVHDVVQLKKIAAASTTLTSASSASSSGLAYVGGGAVLLVCGFFVYTGRRRHRTARYSSGEERIPFASTV</sequence>
<accession>K3WZY3</accession>
<dbReference type="InterPro" id="IPR029058">
    <property type="entry name" value="AB_hydrolase_fold"/>
</dbReference>
<dbReference type="InParanoid" id="K3WZY3"/>
<keyword evidence="5" id="KW-1185">Reference proteome</keyword>
<dbReference type="Pfam" id="PF00450">
    <property type="entry name" value="Peptidase_S10"/>
    <property type="match status" value="1"/>
</dbReference>
<dbReference type="AlphaFoldDB" id="K3WZY3"/>
<feature type="transmembrane region" description="Helical" evidence="3">
    <location>
        <begin position="525"/>
        <end position="543"/>
    </location>
</feature>
<protein>
    <recommendedName>
        <fullName evidence="2">Carboxypeptidase</fullName>
        <ecNumber evidence="2">3.4.16.-</ecNumber>
    </recommendedName>
</protein>
<dbReference type="PROSITE" id="PS00131">
    <property type="entry name" value="CARBOXYPEPT_SER_SER"/>
    <property type="match status" value="1"/>
</dbReference>
<dbReference type="OMA" id="GRFLHYW"/>
<keyword evidence="2" id="KW-0732">Signal</keyword>
<keyword evidence="2" id="KW-0378">Hydrolase</keyword>
<dbReference type="STRING" id="431595.K3WZY3"/>
<keyword evidence="3" id="KW-0812">Transmembrane</keyword>
<dbReference type="eggNOG" id="KOG1282">
    <property type="taxonomic scope" value="Eukaryota"/>
</dbReference>
<dbReference type="Gene3D" id="3.40.50.1820">
    <property type="entry name" value="alpha/beta hydrolase"/>
    <property type="match status" value="1"/>
</dbReference>
<organism evidence="4 5">
    <name type="scientific">Globisporangium ultimum (strain ATCC 200006 / CBS 805.95 / DAOM BR144)</name>
    <name type="common">Pythium ultimum</name>
    <dbReference type="NCBI Taxonomy" id="431595"/>
    <lineage>
        <taxon>Eukaryota</taxon>
        <taxon>Sar</taxon>
        <taxon>Stramenopiles</taxon>
        <taxon>Oomycota</taxon>
        <taxon>Peronosporomycetes</taxon>
        <taxon>Pythiales</taxon>
        <taxon>Pythiaceae</taxon>
        <taxon>Globisporangium</taxon>
    </lineage>
</organism>
<dbReference type="GO" id="GO:0006508">
    <property type="term" value="P:proteolysis"/>
    <property type="evidence" value="ECO:0007669"/>
    <property type="project" value="UniProtKB-KW"/>
</dbReference>
<keyword evidence="2" id="KW-0645">Protease</keyword>
<evidence type="ECO:0000313" key="5">
    <source>
        <dbReference type="Proteomes" id="UP000019132"/>
    </source>
</evidence>
<dbReference type="Proteomes" id="UP000019132">
    <property type="component" value="Unassembled WGS sequence"/>
</dbReference>
<feature type="chain" id="PRO_5003868231" description="Carboxypeptidase" evidence="2">
    <location>
        <begin position="24"/>
        <end position="567"/>
    </location>
</feature>
<dbReference type="PANTHER" id="PTHR11802:SF201">
    <property type="entry name" value="CARBOXYPEPTIDASE"/>
    <property type="match status" value="1"/>
</dbReference>
<keyword evidence="2" id="KW-0121">Carboxypeptidase</keyword>
<dbReference type="PRINTS" id="PR00724">
    <property type="entry name" value="CRBOXYPTASEC"/>
</dbReference>
<reference evidence="5" key="2">
    <citation type="submission" date="2010-04" db="EMBL/GenBank/DDBJ databases">
        <authorList>
            <person name="Buell R."/>
            <person name="Hamilton J."/>
            <person name="Hostetler J."/>
        </authorList>
    </citation>
    <scope>NUCLEOTIDE SEQUENCE [LARGE SCALE GENOMIC DNA]</scope>
    <source>
        <strain evidence="5">DAOM:BR144</strain>
    </source>
</reference>
<evidence type="ECO:0000256" key="2">
    <source>
        <dbReference type="RuleBase" id="RU361156"/>
    </source>
</evidence>
<proteinExistence type="inferred from homology"/>